<dbReference type="PANTHER" id="PTHR46910">
    <property type="entry name" value="TRANSCRIPTION FACTOR PDR1"/>
    <property type="match status" value="1"/>
</dbReference>
<dbReference type="InterPro" id="IPR001138">
    <property type="entry name" value="Zn2Cys6_DnaBD"/>
</dbReference>
<reference evidence="2" key="1">
    <citation type="submission" date="2019-11" db="EMBL/GenBank/DDBJ databases">
        <title>Bipolaris sorokiniana Genome sequencing.</title>
        <authorList>
            <person name="Wang H."/>
        </authorList>
    </citation>
    <scope>NUCLEOTIDE SEQUENCE</scope>
</reference>
<proteinExistence type="predicted"/>
<evidence type="ECO:0000256" key="1">
    <source>
        <dbReference type="ARBA" id="ARBA00023242"/>
    </source>
</evidence>
<dbReference type="PANTHER" id="PTHR46910:SF13">
    <property type="entry name" value="SPECIFIC TRANSCRIPTION FACTOR, PUTATIVE (AFU_ORTHOLOGUE AFUA_4G06190)-RELATED"/>
    <property type="match status" value="1"/>
</dbReference>
<accession>A0A8H5ZNF9</accession>
<dbReference type="Gene3D" id="4.10.240.10">
    <property type="entry name" value="Zn(2)-C6 fungal-type DNA-binding domain"/>
    <property type="match status" value="1"/>
</dbReference>
<name>A0A8H5ZNF9_COCSA</name>
<organism evidence="2 3">
    <name type="scientific">Cochliobolus sativus</name>
    <name type="common">Common root rot and spot blotch fungus</name>
    <name type="synonym">Bipolaris sorokiniana</name>
    <dbReference type="NCBI Taxonomy" id="45130"/>
    <lineage>
        <taxon>Eukaryota</taxon>
        <taxon>Fungi</taxon>
        <taxon>Dikarya</taxon>
        <taxon>Ascomycota</taxon>
        <taxon>Pezizomycotina</taxon>
        <taxon>Dothideomycetes</taxon>
        <taxon>Pleosporomycetidae</taxon>
        <taxon>Pleosporales</taxon>
        <taxon>Pleosporineae</taxon>
        <taxon>Pleosporaceae</taxon>
        <taxon>Bipolaris</taxon>
    </lineage>
</organism>
<protein>
    <recommendedName>
        <fullName evidence="4">Zn(2)-C6 fungal-type domain-containing protein</fullName>
    </recommendedName>
</protein>
<dbReference type="GO" id="GO:0000981">
    <property type="term" value="F:DNA-binding transcription factor activity, RNA polymerase II-specific"/>
    <property type="evidence" value="ECO:0007669"/>
    <property type="project" value="InterPro"/>
</dbReference>
<evidence type="ECO:0008006" key="4">
    <source>
        <dbReference type="Google" id="ProtNLM"/>
    </source>
</evidence>
<sequence>MQRSRQRVKQACNRCRFKKTKLLKTRLDTRLTLVLCDGDRVCNKCRKDNVLCDYSLDVDHQRDKRSMVVLLEEQNKRLRDTVQMLYECIRTGRNIPVLPARSPGDDRPLLQDIVACVDTLPVYVETTSDQFQHQVPLLSTTPTFSLLQSQPEASSLLSFAASELQQSSFLAPSMQLDLPLTEYNVAQEDHDLLGSRLDLQEFSSFPGVDPAEAAGLRRWL</sequence>
<gene>
    <name evidence="2" type="ORF">GGP41_007864</name>
</gene>
<evidence type="ECO:0000313" key="3">
    <source>
        <dbReference type="Proteomes" id="UP000624244"/>
    </source>
</evidence>
<dbReference type="InterPro" id="IPR036864">
    <property type="entry name" value="Zn2-C6_fun-type_DNA-bd_sf"/>
</dbReference>
<keyword evidence="1" id="KW-0539">Nucleus</keyword>
<dbReference type="EMBL" id="WNKQ01000003">
    <property type="protein sequence ID" value="KAF5852447.1"/>
    <property type="molecule type" value="Genomic_DNA"/>
</dbReference>
<dbReference type="AlphaFoldDB" id="A0A8H5ZNF9"/>
<comment type="caution">
    <text evidence="2">The sequence shown here is derived from an EMBL/GenBank/DDBJ whole genome shotgun (WGS) entry which is preliminary data.</text>
</comment>
<dbReference type="GO" id="GO:0008270">
    <property type="term" value="F:zinc ion binding"/>
    <property type="evidence" value="ECO:0007669"/>
    <property type="project" value="InterPro"/>
</dbReference>
<dbReference type="Proteomes" id="UP000624244">
    <property type="component" value="Unassembled WGS sequence"/>
</dbReference>
<dbReference type="CDD" id="cd00067">
    <property type="entry name" value="GAL4"/>
    <property type="match status" value="1"/>
</dbReference>
<evidence type="ECO:0000313" key="2">
    <source>
        <dbReference type="EMBL" id="KAF5852447.1"/>
    </source>
</evidence>
<dbReference type="InterPro" id="IPR050987">
    <property type="entry name" value="AtrR-like"/>
</dbReference>